<protein>
    <submittedName>
        <fullName evidence="2">Uncharacterized protein</fullName>
    </submittedName>
</protein>
<accession>Q6Z6M9</accession>
<dbReference type="EMBL" id="AP004990">
    <property type="protein sequence ID" value="BAC83651.1"/>
    <property type="molecule type" value="Genomic_DNA"/>
</dbReference>
<dbReference type="AlphaFoldDB" id="Q6Z6M9"/>
<reference evidence="3" key="1">
    <citation type="journal article" date="2005" name="Nature">
        <title>The map-based sequence of the rice genome.</title>
        <authorList>
            <consortium name="International rice genome sequencing project (IRGSP)"/>
            <person name="Matsumoto T."/>
            <person name="Wu J."/>
            <person name="Kanamori H."/>
            <person name="Katayose Y."/>
            <person name="Fujisawa M."/>
            <person name="Namiki N."/>
            <person name="Mizuno H."/>
            <person name="Yamamoto K."/>
            <person name="Antonio B.A."/>
            <person name="Baba T."/>
            <person name="Sakata K."/>
            <person name="Nagamura Y."/>
            <person name="Aoki H."/>
            <person name="Arikawa K."/>
            <person name="Arita K."/>
            <person name="Bito T."/>
            <person name="Chiden Y."/>
            <person name="Fujitsuka N."/>
            <person name="Fukunaka R."/>
            <person name="Hamada M."/>
            <person name="Harada C."/>
            <person name="Hayashi A."/>
            <person name="Hijishita S."/>
            <person name="Honda M."/>
            <person name="Hosokawa S."/>
            <person name="Ichikawa Y."/>
            <person name="Idonuma A."/>
            <person name="Iijima M."/>
            <person name="Ikeda M."/>
            <person name="Ikeno M."/>
            <person name="Ito K."/>
            <person name="Ito S."/>
            <person name="Ito T."/>
            <person name="Ito Y."/>
            <person name="Ito Y."/>
            <person name="Iwabuchi A."/>
            <person name="Kamiya K."/>
            <person name="Karasawa W."/>
            <person name="Kurita K."/>
            <person name="Katagiri S."/>
            <person name="Kikuta A."/>
            <person name="Kobayashi H."/>
            <person name="Kobayashi N."/>
            <person name="Machita K."/>
            <person name="Maehara T."/>
            <person name="Masukawa M."/>
            <person name="Mizubayashi T."/>
            <person name="Mukai Y."/>
            <person name="Nagasaki H."/>
            <person name="Nagata Y."/>
            <person name="Naito S."/>
            <person name="Nakashima M."/>
            <person name="Nakama Y."/>
            <person name="Nakamichi Y."/>
            <person name="Nakamura M."/>
            <person name="Meguro A."/>
            <person name="Negishi M."/>
            <person name="Ohta I."/>
            <person name="Ohta T."/>
            <person name="Okamoto M."/>
            <person name="Ono N."/>
            <person name="Saji S."/>
            <person name="Sakaguchi M."/>
            <person name="Sakai K."/>
            <person name="Shibata M."/>
            <person name="Shimokawa T."/>
            <person name="Song J."/>
            <person name="Takazaki Y."/>
            <person name="Terasawa K."/>
            <person name="Tsugane M."/>
            <person name="Tsuji K."/>
            <person name="Ueda S."/>
            <person name="Waki K."/>
            <person name="Yamagata H."/>
            <person name="Yamamoto M."/>
            <person name="Yamamoto S."/>
            <person name="Yamane H."/>
            <person name="Yoshiki S."/>
            <person name="Yoshihara R."/>
            <person name="Yukawa K."/>
            <person name="Zhong H."/>
            <person name="Yano M."/>
            <person name="Yuan Q."/>
            <person name="Ouyang S."/>
            <person name="Liu J."/>
            <person name="Jones K.M."/>
            <person name="Gansberger K."/>
            <person name="Moffat K."/>
            <person name="Hill J."/>
            <person name="Bera J."/>
            <person name="Fadrosh D."/>
            <person name="Jin S."/>
            <person name="Johri S."/>
            <person name="Kim M."/>
            <person name="Overton L."/>
            <person name="Reardon M."/>
            <person name="Tsitrin T."/>
            <person name="Vuong H."/>
            <person name="Weaver B."/>
            <person name="Ciecko A."/>
            <person name="Tallon L."/>
            <person name="Jackson J."/>
            <person name="Pai G."/>
            <person name="Aken S.V."/>
            <person name="Utterback T."/>
            <person name="Reidmuller S."/>
            <person name="Feldblyum T."/>
            <person name="Hsiao J."/>
            <person name="Zismann V."/>
            <person name="Iobst S."/>
            <person name="de Vazeille A.R."/>
            <person name="Buell C.R."/>
            <person name="Ying K."/>
            <person name="Li Y."/>
            <person name="Lu T."/>
            <person name="Huang Y."/>
            <person name="Zhao Q."/>
            <person name="Feng Q."/>
            <person name="Zhang L."/>
            <person name="Zhu J."/>
            <person name="Weng Q."/>
            <person name="Mu J."/>
            <person name="Lu Y."/>
            <person name="Fan D."/>
            <person name="Liu Y."/>
            <person name="Guan J."/>
            <person name="Zhang Y."/>
            <person name="Yu S."/>
            <person name="Liu X."/>
            <person name="Zhang Y."/>
            <person name="Hong G."/>
            <person name="Han B."/>
            <person name="Choisne N."/>
            <person name="Demange N."/>
            <person name="Orjeda G."/>
            <person name="Samain S."/>
            <person name="Cattolico L."/>
            <person name="Pelletier E."/>
            <person name="Couloux A."/>
            <person name="Segurens B."/>
            <person name="Wincker P."/>
            <person name="D'Hont A."/>
            <person name="Scarpelli C."/>
            <person name="Weissenbach J."/>
            <person name="Salanoubat M."/>
            <person name="Quetier F."/>
            <person name="Yu Y."/>
            <person name="Kim H.R."/>
            <person name="Rambo T."/>
            <person name="Currie J."/>
            <person name="Collura K."/>
            <person name="Luo M."/>
            <person name="Yang T."/>
            <person name="Ammiraju J.S.S."/>
            <person name="Engler F."/>
            <person name="Soderlund C."/>
            <person name="Wing R.A."/>
            <person name="Palmer L.E."/>
            <person name="de la Bastide M."/>
            <person name="Spiegel L."/>
            <person name="Nascimento L."/>
            <person name="Zutavern T."/>
            <person name="O'Shaughnessy A."/>
            <person name="Dike S."/>
            <person name="Dedhia N."/>
            <person name="Preston R."/>
            <person name="Balija V."/>
            <person name="McCombie W.R."/>
            <person name="Chow T."/>
            <person name="Chen H."/>
            <person name="Chung M."/>
            <person name="Chen C."/>
            <person name="Shaw J."/>
            <person name="Wu H."/>
            <person name="Hsiao K."/>
            <person name="Chao Y."/>
            <person name="Chu M."/>
            <person name="Cheng C."/>
            <person name="Hour A."/>
            <person name="Lee P."/>
            <person name="Lin S."/>
            <person name="Lin Y."/>
            <person name="Liou J."/>
            <person name="Liu S."/>
            <person name="Hsing Y."/>
            <person name="Raghuvanshi S."/>
            <person name="Mohanty A."/>
            <person name="Bharti A.K."/>
            <person name="Gaur A."/>
            <person name="Gupta V."/>
            <person name="Kumar D."/>
            <person name="Ravi V."/>
            <person name="Vij S."/>
            <person name="Kapur A."/>
            <person name="Khurana P."/>
            <person name="Khurana P."/>
            <person name="Khurana J.P."/>
            <person name="Tyagi A.K."/>
            <person name="Gaikwad K."/>
            <person name="Singh A."/>
            <person name="Dalal V."/>
            <person name="Srivastava S."/>
            <person name="Dixit A."/>
            <person name="Pal A.K."/>
            <person name="Ghazi I.A."/>
            <person name="Yadav M."/>
            <person name="Pandit A."/>
            <person name="Bhargava A."/>
            <person name="Sureshbabu K."/>
            <person name="Batra K."/>
            <person name="Sharma T.R."/>
            <person name="Mohapatra T."/>
            <person name="Singh N.K."/>
            <person name="Messing J."/>
            <person name="Nelson A.B."/>
            <person name="Fuks G."/>
            <person name="Kavchok S."/>
            <person name="Keizer G."/>
            <person name="Linton E."/>
            <person name="Llaca V."/>
            <person name="Song R."/>
            <person name="Tanyolac B."/>
            <person name="Young S."/>
            <person name="Ho-Il K."/>
            <person name="Hahn J.H."/>
            <person name="Sangsakoo G."/>
            <person name="Vanavichit A."/>
            <person name="de Mattos Luiz.A.T."/>
            <person name="Zimmer P.D."/>
            <person name="Malone G."/>
            <person name="Dellagostin O."/>
            <person name="de Oliveira A.C."/>
            <person name="Bevan M."/>
            <person name="Bancroft I."/>
            <person name="Minx P."/>
            <person name="Cordum H."/>
            <person name="Wilson R."/>
            <person name="Cheng Z."/>
            <person name="Jin W."/>
            <person name="Jiang J."/>
            <person name="Leong S.A."/>
            <person name="Iwama H."/>
            <person name="Gojobori T."/>
            <person name="Itoh T."/>
            <person name="Niimura Y."/>
            <person name="Fujii Y."/>
            <person name="Habara T."/>
            <person name="Sakai H."/>
            <person name="Sato Y."/>
            <person name="Wilson G."/>
            <person name="Kumar K."/>
            <person name="McCouch S."/>
            <person name="Juretic N."/>
            <person name="Hoen D."/>
            <person name="Wright S."/>
            <person name="Bruskiewich R."/>
            <person name="Bureau T."/>
            <person name="Miyao A."/>
            <person name="Hirochika H."/>
            <person name="Nishikawa T."/>
            <person name="Kadowaki K."/>
            <person name="Sugiura M."/>
            <person name="Burr B."/>
            <person name="Sasaki T."/>
        </authorList>
    </citation>
    <scope>NUCLEOTIDE SEQUENCE [LARGE SCALE GENOMIC DNA]</scope>
    <source>
        <strain evidence="3">cv. Nipponbare</strain>
    </source>
</reference>
<name>Q6Z6M9_ORYSJ</name>
<feature type="compositionally biased region" description="Basic and acidic residues" evidence="1">
    <location>
        <begin position="58"/>
        <end position="74"/>
    </location>
</feature>
<evidence type="ECO:0000313" key="2">
    <source>
        <dbReference type="EMBL" id="BAC83651.1"/>
    </source>
</evidence>
<dbReference type="Proteomes" id="UP000000763">
    <property type="component" value="Chromosome 7"/>
</dbReference>
<reference evidence="3" key="2">
    <citation type="journal article" date="2008" name="Nucleic Acids Res.">
        <title>The rice annotation project database (RAP-DB): 2008 update.</title>
        <authorList>
            <consortium name="The rice annotation project (RAP)"/>
        </authorList>
    </citation>
    <scope>GENOME REANNOTATION</scope>
    <source>
        <strain evidence="3">cv. Nipponbare</strain>
    </source>
</reference>
<feature type="compositionally biased region" description="Low complexity" evidence="1">
    <location>
        <begin position="40"/>
        <end position="50"/>
    </location>
</feature>
<proteinExistence type="predicted"/>
<feature type="compositionally biased region" description="Basic and acidic residues" evidence="1">
    <location>
        <begin position="7"/>
        <end position="35"/>
    </location>
</feature>
<gene>
    <name evidence="2" type="primary">OSJNBa0007H12.32</name>
</gene>
<sequence>MRTPHVNLKDRGRPAREREPYHHATRRGNDNDERARRRQTGTTETNGEGTASAAILGRRRDAAGTRLDDAEPRTKTRTGLQRFA</sequence>
<organism evidence="2 3">
    <name type="scientific">Oryza sativa subsp. japonica</name>
    <name type="common">Rice</name>
    <dbReference type="NCBI Taxonomy" id="39947"/>
    <lineage>
        <taxon>Eukaryota</taxon>
        <taxon>Viridiplantae</taxon>
        <taxon>Streptophyta</taxon>
        <taxon>Embryophyta</taxon>
        <taxon>Tracheophyta</taxon>
        <taxon>Spermatophyta</taxon>
        <taxon>Magnoliopsida</taxon>
        <taxon>Liliopsida</taxon>
        <taxon>Poales</taxon>
        <taxon>Poaceae</taxon>
        <taxon>BOP clade</taxon>
        <taxon>Oryzoideae</taxon>
        <taxon>Oryzeae</taxon>
        <taxon>Oryzinae</taxon>
        <taxon>Oryza</taxon>
        <taxon>Oryza sativa</taxon>
    </lineage>
</organism>
<evidence type="ECO:0000256" key="1">
    <source>
        <dbReference type="SAM" id="MobiDB-lite"/>
    </source>
</evidence>
<evidence type="ECO:0000313" key="3">
    <source>
        <dbReference type="Proteomes" id="UP000000763"/>
    </source>
</evidence>
<feature type="region of interest" description="Disordered" evidence="1">
    <location>
        <begin position="1"/>
        <end position="84"/>
    </location>
</feature>